<sequence>MDIKLRAQLIREGNQAFNAGDIRKAREIFLKTGYQDGLVRLGDHFMYDRRLPMLAFGYYKKAGRQDKVDEIFQRMVMALSEWLGKDKFKVNPVTRAPQAIAANEETPRKELNPDDFSIHPILKAKALEILNSNK</sequence>
<keyword evidence="2" id="KW-1185">Reference proteome</keyword>
<dbReference type="AlphaFoldDB" id="A0A4R9K1G3"/>
<comment type="caution">
    <text evidence="1">The sequence shown here is derived from an EMBL/GenBank/DDBJ whole genome shotgun (WGS) entry which is preliminary data.</text>
</comment>
<dbReference type="OrthoDB" id="342681at2"/>
<evidence type="ECO:0000313" key="2">
    <source>
        <dbReference type="Proteomes" id="UP000297693"/>
    </source>
</evidence>
<gene>
    <name evidence="1" type="ORF">EHQ58_10475</name>
</gene>
<dbReference type="EMBL" id="RQGD01000033">
    <property type="protein sequence ID" value="TGL58564.1"/>
    <property type="molecule type" value="Genomic_DNA"/>
</dbReference>
<protein>
    <submittedName>
        <fullName evidence="1">Uncharacterized protein</fullName>
    </submittedName>
</protein>
<name>A0A4R9K1G3_9LEPT</name>
<dbReference type="RefSeq" id="WP_135623863.1">
    <property type="nucleotide sequence ID" value="NZ_RQGD01000033.1"/>
</dbReference>
<reference evidence="1" key="1">
    <citation type="journal article" date="2019" name="PLoS Negl. Trop. Dis.">
        <title>Revisiting the worldwide diversity of Leptospira species in the environment.</title>
        <authorList>
            <person name="Vincent A.T."/>
            <person name="Schiettekatte O."/>
            <person name="Bourhy P."/>
            <person name="Veyrier F.J."/>
            <person name="Picardeau M."/>
        </authorList>
    </citation>
    <scope>NUCLEOTIDE SEQUENCE [LARGE SCALE GENOMIC DNA]</scope>
    <source>
        <strain evidence="1">201702476</strain>
    </source>
</reference>
<evidence type="ECO:0000313" key="1">
    <source>
        <dbReference type="EMBL" id="TGL58564.1"/>
    </source>
</evidence>
<proteinExistence type="predicted"/>
<dbReference type="Proteomes" id="UP000297693">
    <property type="component" value="Unassembled WGS sequence"/>
</dbReference>
<organism evidence="1 2">
    <name type="scientific">Leptospira ognonensis</name>
    <dbReference type="NCBI Taxonomy" id="2484945"/>
    <lineage>
        <taxon>Bacteria</taxon>
        <taxon>Pseudomonadati</taxon>
        <taxon>Spirochaetota</taxon>
        <taxon>Spirochaetia</taxon>
        <taxon>Leptospirales</taxon>
        <taxon>Leptospiraceae</taxon>
        <taxon>Leptospira</taxon>
    </lineage>
</organism>
<accession>A0A4R9K1G3</accession>